<comment type="cofactor">
    <cofactor evidence="1 7">
        <name>heme</name>
        <dbReference type="ChEBI" id="CHEBI:30413"/>
    </cofactor>
</comment>
<evidence type="ECO:0000313" key="10">
    <source>
        <dbReference type="EMBL" id="KAF5815883.1"/>
    </source>
</evidence>
<dbReference type="Pfam" id="PF00067">
    <property type="entry name" value="p450"/>
    <property type="match status" value="1"/>
</dbReference>
<dbReference type="PRINTS" id="PR00385">
    <property type="entry name" value="P450"/>
</dbReference>
<keyword evidence="11" id="KW-1185">Reference proteome</keyword>
<dbReference type="AlphaFoldDB" id="A0A9K3JJ17"/>
<dbReference type="GO" id="GO:0020037">
    <property type="term" value="F:heme binding"/>
    <property type="evidence" value="ECO:0007669"/>
    <property type="project" value="InterPro"/>
</dbReference>
<keyword evidence="5 7" id="KW-0408">Iron</keyword>
<keyword evidence="9" id="KW-1133">Transmembrane helix</keyword>
<dbReference type="InterPro" id="IPR002401">
    <property type="entry name" value="Cyt_P450_E_grp-I"/>
</dbReference>
<keyword evidence="6 8" id="KW-0503">Monooxygenase</keyword>
<evidence type="ECO:0000256" key="9">
    <source>
        <dbReference type="SAM" id="Phobius"/>
    </source>
</evidence>
<dbReference type="FunFam" id="1.10.630.10:FF:000026">
    <property type="entry name" value="Cytochrome P450 82C4"/>
    <property type="match status" value="1"/>
</dbReference>
<dbReference type="InterPro" id="IPR036396">
    <property type="entry name" value="Cyt_P450_sf"/>
</dbReference>
<feature type="binding site" description="axial binding residue" evidence="7">
    <location>
        <position position="471"/>
    </location>
    <ligand>
        <name>heme</name>
        <dbReference type="ChEBI" id="CHEBI:30413"/>
    </ligand>
    <ligandPart>
        <name>Fe</name>
        <dbReference type="ChEBI" id="CHEBI:18248"/>
    </ligandPart>
</feature>
<evidence type="ECO:0000256" key="8">
    <source>
        <dbReference type="RuleBase" id="RU000461"/>
    </source>
</evidence>
<dbReference type="Proteomes" id="UP000215914">
    <property type="component" value="Unassembled WGS sequence"/>
</dbReference>
<keyword evidence="2 7" id="KW-0349">Heme</keyword>
<comment type="caution">
    <text evidence="10">The sequence shown here is derived from an EMBL/GenBank/DDBJ whole genome shotgun (WGS) entry which is preliminary data.</text>
</comment>
<proteinExistence type="inferred from homology"/>
<reference evidence="10" key="2">
    <citation type="submission" date="2020-06" db="EMBL/GenBank/DDBJ databases">
        <title>Helianthus annuus Genome sequencing and assembly Release 2.</title>
        <authorList>
            <person name="Gouzy J."/>
            <person name="Langlade N."/>
            <person name="Munos S."/>
        </authorList>
    </citation>
    <scope>NUCLEOTIDE SEQUENCE</scope>
    <source>
        <tissue evidence="10">Leaves</tissue>
    </source>
</reference>
<dbReference type="Gene3D" id="1.10.630.10">
    <property type="entry name" value="Cytochrome P450"/>
    <property type="match status" value="1"/>
</dbReference>
<dbReference type="InterPro" id="IPR017972">
    <property type="entry name" value="Cyt_P450_CS"/>
</dbReference>
<reference evidence="10" key="1">
    <citation type="journal article" date="2017" name="Nature">
        <title>The sunflower genome provides insights into oil metabolism, flowering and Asterid evolution.</title>
        <authorList>
            <person name="Badouin H."/>
            <person name="Gouzy J."/>
            <person name="Grassa C.J."/>
            <person name="Murat F."/>
            <person name="Staton S.E."/>
            <person name="Cottret L."/>
            <person name="Lelandais-Briere C."/>
            <person name="Owens G.L."/>
            <person name="Carrere S."/>
            <person name="Mayjonade B."/>
            <person name="Legrand L."/>
            <person name="Gill N."/>
            <person name="Kane N.C."/>
            <person name="Bowers J.E."/>
            <person name="Hubner S."/>
            <person name="Bellec A."/>
            <person name="Berard A."/>
            <person name="Berges H."/>
            <person name="Blanchet N."/>
            <person name="Boniface M.C."/>
            <person name="Brunel D."/>
            <person name="Catrice O."/>
            <person name="Chaidir N."/>
            <person name="Claudel C."/>
            <person name="Donnadieu C."/>
            <person name="Faraut T."/>
            <person name="Fievet G."/>
            <person name="Helmstetter N."/>
            <person name="King M."/>
            <person name="Knapp S.J."/>
            <person name="Lai Z."/>
            <person name="Le Paslier M.C."/>
            <person name="Lippi Y."/>
            <person name="Lorenzon L."/>
            <person name="Mandel J.R."/>
            <person name="Marage G."/>
            <person name="Marchand G."/>
            <person name="Marquand E."/>
            <person name="Bret-Mestries E."/>
            <person name="Morien E."/>
            <person name="Nambeesan S."/>
            <person name="Nguyen T."/>
            <person name="Pegot-Espagnet P."/>
            <person name="Pouilly N."/>
            <person name="Raftis F."/>
            <person name="Sallet E."/>
            <person name="Schiex T."/>
            <person name="Thomas J."/>
            <person name="Vandecasteele C."/>
            <person name="Vares D."/>
            <person name="Vear F."/>
            <person name="Vautrin S."/>
            <person name="Crespi M."/>
            <person name="Mangin B."/>
            <person name="Burke J.M."/>
            <person name="Salse J."/>
            <person name="Munos S."/>
            <person name="Vincourt P."/>
            <person name="Rieseberg L.H."/>
            <person name="Langlade N.B."/>
        </authorList>
    </citation>
    <scope>NUCLEOTIDE SEQUENCE</scope>
    <source>
        <tissue evidence="10">Leaves</tissue>
    </source>
</reference>
<dbReference type="InterPro" id="IPR001128">
    <property type="entry name" value="Cyt_P450"/>
</dbReference>
<evidence type="ECO:0000256" key="2">
    <source>
        <dbReference type="ARBA" id="ARBA00022617"/>
    </source>
</evidence>
<dbReference type="PANTHER" id="PTHR47947:SF43">
    <property type="entry name" value="CYTOCHROME P450-RELATED"/>
    <property type="match status" value="1"/>
</dbReference>
<evidence type="ECO:0000256" key="7">
    <source>
        <dbReference type="PIRSR" id="PIRSR602401-1"/>
    </source>
</evidence>
<dbReference type="GO" id="GO:0004497">
    <property type="term" value="F:monooxygenase activity"/>
    <property type="evidence" value="ECO:0007669"/>
    <property type="project" value="UniProtKB-KW"/>
</dbReference>
<evidence type="ECO:0000313" key="11">
    <source>
        <dbReference type="Proteomes" id="UP000215914"/>
    </source>
</evidence>
<keyword evidence="9" id="KW-0472">Membrane</keyword>
<protein>
    <submittedName>
        <fullName evidence="10">Cytochrome P450</fullName>
    </submittedName>
</protein>
<dbReference type="EMBL" id="MNCJ02000318">
    <property type="protein sequence ID" value="KAF5815883.1"/>
    <property type="molecule type" value="Genomic_DNA"/>
</dbReference>
<dbReference type="OrthoDB" id="2789670at2759"/>
<dbReference type="GO" id="GO:0016705">
    <property type="term" value="F:oxidoreductase activity, acting on paired donors, with incorporation or reduction of molecular oxygen"/>
    <property type="evidence" value="ECO:0007669"/>
    <property type="project" value="InterPro"/>
</dbReference>
<dbReference type="PANTHER" id="PTHR47947">
    <property type="entry name" value="CYTOCHROME P450 82C3-RELATED"/>
    <property type="match status" value="1"/>
</dbReference>
<evidence type="ECO:0000256" key="5">
    <source>
        <dbReference type="ARBA" id="ARBA00023004"/>
    </source>
</evidence>
<dbReference type="PROSITE" id="PS00086">
    <property type="entry name" value="CYTOCHROME_P450"/>
    <property type="match status" value="1"/>
</dbReference>
<evidence type="ECO:0000256" key="4">
    <source>
        <dbReference type="ARBA" id="ARBA00023002"/>
    </source>
</evidence>
<gene>
    <name evidence="10" type="ORF">HanXRQr2_Chr03g0128061</name>
</gene>
<evidence type="ECO:0000256" key="3">
    <source>
        <dbReference type="ARBA" id="ARBA00022723"/>
    </source>
</evidence>
<accession>A0A9K3JJ17</accession>
<sequence>MCDQEVMEFHLSLSTTVLSIFVVLAIAFLLQILRRKRINIVKKRAAAPQAKGSWPIIGHLHLLGGSRPHHQVLGDMADKYGPIFTIKLGVHQVLVVSSGDLAKECFTTNDKVFASRPKSKAVEIMAYNYATFPLAPYGDYWRQVRKIVMFEMLSQKRVEMLGDVRVHEVRASTKEIYEAWLKNKDNEGEFMKVDMKQWFGNLVFNILGRIVSGKRFRLNDEEGVRFQNAARKLFELLGAFVVSDFIPFTNYIDIGGYEKEMKMTGKEIDDIVEGWLNTRKREKKRREQREDDQVFMDMMISILQDASEKDFPGYDHDTIIKSTCLGLIIAGSDTTSVTLTWALSLLLNNPNALKIAQDEIDEHVGRDRLVEETDIKNLVYLDAIIKETMRLYPAGPLSLPHESMDDCIVSGYNIPTGTRLLVNLWKIHRDPNIWSDPHDFKPERFLTSQKDIDLKGKHFELLPFGSGRRMCPGVSLALRVLSLALANLIQQFVINKPSNEPIDMTESLGLTSSKATPLEVLLAPRLSEKLYHVGA</sequence>
<comment type="similarity">
    <text evidence="8">Belongs to the cytochrome P450 family.</text>
</comment>
<dbReference type="CDD" id="cd20654">
    <property type="entry name" value="CYP82"/>
    <property type="match status" value="1"/>
</dbReference>
<evidence type="ECO:0000256" key="1">
    <source>
        <dbReference type="ARBA" id="ARBA00001971"/>
    </source>
</evidence>
<evidence type="ECO:0000256" key="6">
    <source>
        <dbReference type="ARBA" id="ARBA00023033"/>
    </source>
</evidence>
<dbReference type="Gramene" id="mRNA:HanXRQr2_Chr03g0128061">
    <property type="protein sequence ID" value="mRNA:HanXRQr2_Chr03g0128061"/>
    <property type="gene ID" value="HanXRQr2_Chr03g0128061"/>
</dbReference>
<name>A0A9K3JJ17_HELAN</name>
<organism evidence="10 11">
    <name type="scientific">Helianthus annuus</name>
    <name type="common">Common sunflower</name>
    <dbReference type="NCBI Taxonomy" id="4232"/>
    <lineage>
        <taxon>Eukaryota</taxon>
        <taxon>Viridiplantae</taxon>
        <taxon>Streptophyta</taxon>
        <taxon>Embryophyta</taxon>
        <taxon>Tracheophyta</taxon>
        <taxon>Spermatophyta</taxon>
        <taxon>Magnoliopsida</taxon>
        <taxon>eudicotyledons</taxon>
        <taxon>Gunneridae</taxon>
        <taxon>Pentapetalae</taxon>
        <taxon>asterids</taxon>
        <taxon>campanulids</taxon>
        <taxon>Asterales</taxon>
        <taxon>Asteraceae</taxon>
        <taxon>Asteroideae</taxon>
        <taxon>Heliantheae alliance</taxon>
        <taxon>Heliantheae</taxon>
        <taxon>Helianthus</taxon>
    </lineage>
</organism>
<feature type="transmembrane region" description="Helical" evidence="9">
    <location>
        <begin position="12"/>
        <end position="33"/>
    </location>
</feature>
<keyword evidence="9" id="KW-0812">Transmembrane</keyword>
<dbReference type="GO" id="GO:0005506">
    <property type="term" value="F:iron ion binding"/>
    <property type="evidence" value="ECO:0007669"/>
    <property type="project" value="InterPro"/>
</dbReference>
<keyword evidence="3 7" id="KW-0479">Metal-binding</keyword>
<keyword evidence="4 8" id="KW-0560">Oxidoreductase</keyword>
<dbReference type="SUPFAM" id="SSF48264">
    <property type="entry name" value="Cytochrome P450"/>
    <property type="match status" value="1"/>
</dbReference>
<dbReference type="PRINTS" id="PR00463">
    <property type="entry name" value="EP450I"/>
</dbReference>
<dbReference type="InterPro" id="IPR050651">
    <property type="entry name" value="Plant_Cytochrome_P450_Monoox"/>
</dbReference>